<dbReference type="Proteomes" id="UP001163603">
    <property type="component" value="Chromosome 4"/>
</dbReference>
<proteinExistence type="predicted"/>
<name>A0ACC0YZ90_9ROSI</name>
<keyword evidence="2" id="KW-1185">Reference proteome</keyword>
<accession>A0ACC0YZ90</accession>
<organism evidence="1 2">
    <name type="scientific">Pistacia integerrima</name>
    <dbReference type="NCBI Taxonomy" id="434235"/>
    <lineage>
        <taxon>Eukaryota</taxon>
        <taxon>Viridiplantae</taxon>
        <taxon>Streptophyta</taxon>
        <taxon>Embryophyta</taxon>
        <taxon>Tracheophyta</taxon>
        <taxon>Spermatophyta</taxon>
        <taxon>Magnoliopsida</taxon>
        <taxon>eudicotyledons</taxon>
        <taxon>Gunneridae</taxon>
        <taxon>Pentapetalae</taxon>
        <taxon>rosids</taxon>
        <taxon>malvids</taxon>
        <taxon>Sapindales</taxon>
        <taxon>Anacardiaceae</taxon>
        <taxon>Pistacia</taxon>
    </lineage>
</organism>
<evidence type="ECO:0000313" key="2">
    <source>
        <dbReference type="Proteomes" id="UP001163603"/>
    </source>
</evidence>
<gene>
    <name evidence="1" type="ORF">Pint_18782</name>
</gene>
<reference evidence="2" key="1">
    <citation type="journal article" date="2023" name="G3 (Bethesda)">
        <title>Genome assembly and association tests identify interacting loci associated with vigor, precocity, and sex in interspecific pistachio rootstocks.</title>
        <authorList>
            <person name="Palmer W."/>
            <person name="Jacygrad E."/>
            <person name="Sagayaradj S."/>
            <person name="Cavanaugh K."/>
            <person name="Han R."/>
            <person name="Bertier L."/>
            <person name="Beede B."/>
            <person name="Kafkas S."/>
            <person name="Golino D."/>
            <person name="Preece J."/>
            <person name="Michelmore R."/>
        </authorList>
    </citation>
    <scope>NUCLEOTIDE SEQUENCE [LARGE SCALE GENOMIC DNA]</scope>
</reference>
<protein>
    <submittedName>
        <fullName evidence="1">Uncharacterized protein</fullName>
    </submittedName>
</protein>
<sequence>MDQRQLYFFPYFLFLHIHPIMPIQQFCLHVFQPLVQVLQLVPVVKSTMIRSLKFLIHPPIRFILLFHMQMPSFEKHIVMSSINVFPPPPYQIMLIDHLMSFTYNILKIWQQRIPLDSNFLQLH</sequence>
<evidence type="ECO:0000313" key="1">
    <source>
        <dbReference type="EMBL" id="KAJ0043694.1"/>
    </source>
</evidence>
<dbReference type="EMBL" id="CM047739">
    <property type="protein sequence ID" value="KAJ0043694.1"/>
    <property type="molecule type" value="Genomic_DNA"/>
</dbReference>
<comment type="caution">
    <text evidence="1">The sequence shown here is derived from an EMBL/GenBank/DDBJ whole genome shotgun (WGS) entry which is preliminary data.</text>
</comment>